<dbReference type="RefSeq" id="WP_182539352.1">
    <property type="nucleotide sequence ID" value="NZ_JACJIP010000040.1"/>
</dbReference>
<comment type="caution">
    <text evidence="5">The sequence shown here is derived from an EMBL/GenBank/DDBJ whole genome shotgun (WGS) entry which is preliminary data.</text>
</comment>
<gene>
    <name evidence="5" type="ORF">FHR92_004525</name>
</gene>
<dbReference type="PANTHER" id="PTHR47504:SF5">
    <property type="entry name" value="RIGHT ORIGIN-BINDING PROTEIN"/>
    <property type="match status" value="1"/>
</dbReference>
<accession>A0A7W3SXH7</accession>
<dbReference type="SUPFAM" id="SSF55136">
    <property type="entry name" value="Probable bacterial effector-binding domain"/>
    <property type="match status" value="1"/>
</dbReference>
<dbReference type="Gene3D" id="1.10.10.60">
    <property type="entry name" value="Homeodomain-like"/>
    <property type="match status" value="2"/>
</dbReference>
<dbReference type="Proteomes" id="UP000567067">
    <property type="component" value="Unassembled WGS sequence"/>
</dbReference>
<keyword evidence="2" id="KW-0238">DNA-binding</keyword>
<reference evidence="5 6" key="1">
    <citation type="submission" date="2020-08" db="EMBL/GenBank/DDBJ databases">
        <title>Genomic Encyclopedia of Type Strains, Phase III (KMG-III): the genomes of soil and plant-associated and newly described type strains.</title>
        <authorList>
            <person name="Whitman W."/>
        </authorList>
    </citation>
    <scope>NUCLEOTIDE SEQUENCE [LARGE SCALE GENOMIC DNA]</scope>
    <source>
        <strain evidence="5 6">CECT 8693</strain>
    </source>
</reference>
<evidence type="ECO:0000256" key="3">
    <source>
        <dbReference type="ARBA" id="ARBA00023163"/>
    </source>
</evidence>
<keyword evidence="3" id="KW-0804">Transcription</keyword>
<sequence>MNNNSKVVQQSIEYIEERLGEDLTLKEVAQAVHYSEYHFHRTFLYWVGDTVTSYIRKRRLSKAAEALVYSDLKIVDVALQCGFGSHESFTRSFRKMYGMMPSACRKLDHPPFLVPIAQPKEVFAGLQNDEWRVYQMDARIEQFRAMRVIGYSITTAASEGNNTEIPAFWQNYMKEQLAYKIPGKLRPDVELGICSSLNTDGSFQYTIGFEVDRSTPVPDGMIELEIPETTYAIFTTPPTGQSDFVASIQSTWDNIYTNWFPTSGYEQIAAPDFEWYDKRCWPQEDKQIDIYIPVQPVSVNA</sequence>
<keyword evidence="1" id="KW-0805">Transcription regulation</keyword>
<dbReference type="SMART" id="SM00871">
    <property type="entry name" value="AraC_E_bind"/>
    <property type="match status" value="1"/>
</dbReference>
<dbReference type="SMART" id="SM00342">
    <property type="entry name" value="HTH_ARAC"/>
    <property type="match status" value="1"/>
</dbReference>
<dbReference type="SUPFAM" id="SSF46689">
    <property type="entry name" value="Homeodomain-like"/>
    <property type="match status" value="2"/>
</dbReference>
<dbReference type="GO" id="GO:0003700">
    <property type="term" value="F:DNA-binding transcription factor activity"/>
    <property type="evidence" value="ECO:0007669"/>
    <property type="project" value="InterPro"/>
</dbReference>
<dbReference type="InterPro" id="IPR020449">
    <property type="entry name" value="Tscrpt_reg_AraC-type_HTH"/>
</dbReference>
<evidence type="ECO:0000313" key="5">
    <source>
        <dbReference type="EMBL" id="MBA9088032.1"/>
    </source>
</evidence>
<dbReference type="PANTHER" id="PTHR47504">
    <property type="entry name" value="RIGHT ORIGIN-BINDING PROTEIN"/>
    <property type="match status" value="1"/>
</dbReference>
<evidence type="ECO:0000256" key="1">
    <source>
        <dbReference type="ARBA" id="ARBA00023015"/>
    </source>
</evidence>
<organism evidence="5 6">
    <name type="scientific">Fontibacillus solani</name>
    <dbReference type="NCBI Taxonomy" id="1572857"/>
    <lineage>
        <taxon>Bacteria</taxon>
        <taxon>Bacillati</taxon>
        <taxon>Bacillota</taxon>
        <taxon>Bacilli</taxon>
        <taxon>Bacillales</taxon>
        <taxon>Paenibacillaceae</taxon>
        <taxon>Fontibacillus</taxon>
    </lineage>
</organism>
<dbReference type="PROSITE" id="PS01124">
    <property type="entry name" value="HTH_ARAC_FAMILY_2"/>
    <property type="match status" value="1"/>
</dbReference>
<dbReference type="Pfam" id="PF12833">
    <property type="entry name" value="HTH_18"/>
    <property type="match status" value="1"/>
</dbReference>
<protein>
    <submittedName>
        <fullName evidence="5">AraC family transcriptional regulator</fullName>
    </submittedName>
</protein>
<feature type="domain" description="HTH araC/xylS-type" evidence="4">
    <location>
        <begin position="9"/>
        <end position="107"/>
    </location>
</feature>
<dbReference type="InterPro" id="IPR011256">
    <property type="entry name" value="Reg_factor_effector_dom_sf"/>
</dbReference>
<dbReference type="EMBL" id="JACJIP010000040">
    <property type="protein sequence ID" value="MBA9088032.1"/>
    <property type="molecule type" value="Genomic_DNA"/>
</dbReference>
<dbReference type="InterPro" id="IPR029441">
    <property type="entry name" value="Cass2"/>
</dbReference>
<dbReference type="InterPro" id="IPR010499">
    <property type="entry name" value="AraC_E-bd"/>
</dbReference>
<dbReference type="GO" id="GO:0043565">
    <property type="term" value="F:sequence-specific DNA binding"/>
    <property type="evidence" value="ECO:0007669"/>
    <property type="project" value="InterPro"/>
</dbReference>
<dbReference type="AlphaFoldDB" id="A0A7W3SXH7"/>
<dbReference type="Gene3D" id="3.20.80.10">
    <property type="entry name" value="Regulatory factor, effector binding domain"/>
    <property type="match status" value="1"/>
</dbReference>
<dbReference type="Pfam" id="PF14526">
    <property type="entry name" value="Cass2"/>
    <property type="match status" value="1"/>
</dbReference>
<evidence type="ECO:0000313" key="6">
    <source>
        <dbReference type="Proteomes" id="UP000567067"/>
    </source>
</evidence>
<dbReference type="InterPro" id="IPR050959">
    <property type="entry name" value="MarA-like"/>
</dbReference>
<dbReference type="InterPro" id="IPR009057">
    <property type="entry name" value="Homeodomain-like_sf"/>
</dbReference>
<keyword evidence="6" id="KW-1185">Reference proteome</keyword>
<evidence type="ECO:0000259" key="4">
    <source>
        <dbReference type="PROSITE" id="PS01124"/>
    </source>
</evidence>
<proteinExistence type="predicted"/>
<dbReference type="PRINTS" id="PR00032">
    <property type="entry name" value="HTHARAC"/>
</dbReference>
<dbReference type="InterPro" id="IPR018060">
    <property type="entry name" value="HTH_AraC"/>
</dbReference>
<evidence type="ECO:0000256" key="2">
    <source>
        <dbReference type="ARBA" id="ARBA00023125"/>
    </source>
</evidence>
<name>A0A7W3SXH7_9BACL</name>